<accession>A0A6H5GLD2</accession>
<evidence type="ECO:0000313" key="2">
    <source>
        <dbReference type="Proteomes" id="UP000479000"/>
    </source>
</evidence>
<proteinExistence type="predicted"/>
<keyword evidence="2" id="KW-1185">Reference proteome</keyword>
<reference evidence="1 2" key="1">
    <citation type="submission" date="2020-02" db="EMBL/GenBank/DDBJ databases">
        <authorList>
            <person name="Ferguson B K."/>
        </authorList>
    </citation>
    <scope>NUCLEOTIDE SEQUENCE [LARGE SCALE GENOMIC DNA]</scope>
</reference>
<dbReference type="OrthoDB" id="6605665at2759"/>
<organism evidence="1 2">
    <name type="scientific">Nesidiocoris tenuis</name>
    <dbReference type="NCBI Taxonomy" id="355587"/>
    <lineage>
        <taxon>Eukaryota</taxon>
        <taxon>Metazoa</taxon>
        <taxon>Ecdysozoa</taxon>
        <taxon>Arthropoda</taxon>
        <taxon>Hexapoda</taxon>
        <taxon>Insecta</taxon>
        <taxon>Pterygota</taxon>
        <taxon>Neoptera</taxon>
        <taxon>Paraneoptera</taxon>
        <taxon>Hemiptera</taxon>
        <taxon>Heteroptera</taxon>
        <taxon>Panheteroptera</taxon>
        <taxon>Cimicomorpha</taxon>
        <taxon>Miridae</taxon>
        <taxon>Dicyphina</taxon>
        <taxon>Nesidiocoris</taxon>
    </lineage>
</organism>
<dbReference type="Proteomes" id="UP000479000">
    <property type="component" value="Unassembled WGS sequence"/>
</dbReference>
<dbReference type="EMBL" id="CADCXU010012129">
    <property type="protein sequence ID" value="CAB0002419.1"/>
    <property type="molecule type" value="Genomic_DNA"/>
</dbReference>
<dbReference type="AlphaFoldDB" id="A0A6H5GLD2"/>
<sequence>MFIQLCCFTQIEVKAVPIDKKDLGDRKMRRVSQPDELTFGGNPPPCLEIPYEVTIKDKMCYCAITIMK</sequence>
<protein>
    <submittedName>
        <fullName evidence="1">Uncharacterized protein</fullName>
    </submittedName>
</protein>
<feature type="non-terminal residue" evidence="1">
    <location>
        <position position="68"/>
    </location>
</feature>
<gene>
    <name evidence="1" type="ORF">NTEN_LOCUS8206</name>
</gene>
<evidence type="ECO:0000313" key="1">
    <source>
        <dbReference type="EMBL" id="CAB0002419.1"/>
    </source>
</evidence>
<name>A0A6H5GLD2_9HEMI</name>